<dbReference type="Proteomes" id="UP000316621">
    <property type="component" value="Chromosome 7"/>
</dbReference>
<dbReference type="EMBL" id="CM010721">
    <property type="protein sequence ID" value="RZC70939.1"/>
    <property type="molecule type" value="Genomic_DNA"/>
</dbReference>
<evidence type="ECO:0000313" key="3">
    <source>
        <dbReference type="Proteomes" id="UP000316621"/>
    </source>
</evidence>
<keyword evidence="3" id="KW-1185">Reference proteome</keyword>
<reference evidence="2 3" key="1">
    <citation type="journal article" date="2018" name="Science">
        <title>The opium poppy genome and morphinan production.</title>
        <authorList>
            <person name="Guo L."/>
            <person name="Winzer T."/>
            <person name="Yang X."/>
            <person name="Li Y."/>
            <person name="Ning Z."/>
            <person name="He Z."/>
            <person name="Teodor R."/>
            <person name="Lu Y."/>
            <person name="Bowser T.A."/>
            <person name="Graham I.A."/>
            <person name="Ye K."/>
        </authorList>
    </citation>
    <scope>NUCLEOTIDE SEQUENCE [LARGE SCALE GENOMIC DNA]</scope>
    <source>
        <strain evidence="3">cv. HN1</strain>
        <tissue evidence="2">Leaves</tissue>
    </source>
</reference>
<organism evidence="2 3">
    <name type="scientific">Papaver somniferum</name>
    <name type="common">Opium poppy</name>
    <dbReference type="NCBI Taxonomy" id="3469"/>
    <lineage>
        <taxon>Eukaryota</taxon>
        <taxon>Viridiplantae</taxon>
        <taxon>Streptophyta</taxon>
        <taxon>Embryophyta</taxon>
        <taxon>Tracheophyta</taxon>
        <taxon>Spermatophyta</taxon>
        <taxon>Magnoliopsida</taxon>
        <taxon>Ranunculales</taxon>
        <taxon>Papaveraceae</taxon>
        <taxon>Papaveroideae</taxon>
        <taxon>Papaver</taxon>
    </lineage>
</organism>
<dbReference type="Gramene" id="RZC70939">
    <property type="protein sequence ID" value="RZC70939"/>
    <property type="gene ID" value="C5167_034110"/>
</dbReference>
<dbReference type="AlphaFoldDB" id="A0A4Y7KG55"/>
<proteinExistence type="predicted"/>
<evidence type="ECO:0000256" key="1">
    <source>
        <dbReference type="SAM" id="MobiDB-lite"/>
    </source>
</evidence>
<feature type="region of interest" description="Disordered" evidence="1">
    <location>
        <begin position="72"/>
        <end position="101"/>
    </location>
</feature>
<evidence type="ECO:0000313" key="2">
    <source>
        <dbReference type="EMBL" id="RZC70939.1"/>
    </source>
</evidence>
<name>A0A4Y7KG55_PAPSO</name>
<feature type="compositionally biased region" description="Polar residues" evidence="1">
    <location>
        <begin position="82"/>
        <end position="101"/>
    </location>
</feature>
<protein>
    <submittedName>
        <fullName evidence="2">Uncharacterized protein</fullName>
    </submittedName>
</protein>
<sequence length="101" mass="11085">MIRPKAEEGISFADLMEFVGMIMGPAGSTVCYNLKLTHLVLDMPYLPTGYSTIHQVFLKGVEAWNQYGNDNDSVEYKPLPSGPTNGTEKQSNESGDAENVQ</sequence>
<gene>
    <name evidence="2" type="ORF">C5167_034110</name>
</gene>
<accession>A0A4Y7KG55</accession>